<evidence type="ECO:0000256" key="1">
    <source>
        <dbReference type="ARBA" id="ARBA00004434"/>
    </source>
</evidence>
<keyword evidence="7" id="KW-0496">Mitochondrion</keyword>
<keyword evidence="8 10" id="KW-0472">Membrane</keyword>
<keyword evidence="5" id="KW-0999">Mitochondrion inner membrane</keyword>
<evidence type="ECO:0000256" key="9">
    <source>
        <dbReference type="SAM" id="MobiDB-lite"/>
    </source>
</evidence>
<evidence type="ECO:0000313" key="11">
    <source>
        <dbReference type="EMBL" id="CAB3233057.1"/>
    </source>
</evidence>
<comment type="similarity">
    <text evidence="2">Belongs to the COX16 family.</text>
</comment>
<feature type="compositionally biased region" description="Low complexity" evidence="9">
    <location>
        <begin position="99"/>
        <end position="111"/>
    </location>
</feature>
<dbReference type="EMBL" id="LR784133">
    <property type="protein sequence ID" value="CAB3233057.1"/>
    <property type="molecule type" value="mRNA"/>
</dbReference>
<keyword evidence="6 10" id="KW-1133">Transmembrane helix</keyword>
<feature type="region of interest" description="Disordered" evidence="9">
    <location>
        <begin position="87"/>
        <end position="111"/>
    </location>
</feature>
<evidence type="ECO:0000256" key="3">
    <source>
        <dbReference type="ARBA" id="ARBA00021814"/>
    </source>
</evidence>
<evidence type="ECO:0000256" key="6">
    <source>
        <dbReference type="ARBA" id="ARBA00022989"/>
    </source>
</evidence>
<gene>
    <name evidence="11" type="primary">Cox16</name>
</gene>
<dbReference type="AlphaFoldDB" id="A0A6F9DAQ0"/>
<keyword evidence="4 10" id="KW-0812">Transmembrane</keyword>
<evidence type="ECO:0000256" key="10">
    <source>
        <dbReference type="SAM" id="Phobius"/>
    </source>
</evidence>
<sequence length="111" mass="13149">MEKLINSTKRLFANQHFKYGSSFLTFMVVAWFGLVEFAKIRYDLKEHQGKAAELDEKAKEFGLERKPRKSVEELYLEVVEKQNLDEWKNIRGPRPGENSRSIQEQQRSQQD</sequence>
<protein>
    <recommendedName>
        <fullName evidence="3">Cytochrome c oxidase assembly protein COX16 homolog, mitochondrial</fullName>
    </recommendedName>
</protein>
<proteinExistence type="evidence at transcript level"/>
<dbReference type="PANTHER" id="PTHR17130:SF14">
    <property type="entry name" value="CYTOCHROME C OXIDASE ASSEMBLY PROTEIN COX16 HOMOLOG, MITOCHONDRIAL"/>
    <property type="match status" value="1"/>
</dbReference>
<organism evidence="11">
    <name type="scientific">Phallusia mammillata</name>
    <dbReference type="NCBI Taxonomy" id="59560"/>
    <lineage>
        <taxon>Eukaryota</taxon>
        <taxon>Metazoa</taxon>
        <taxon>Chordata</taxon>
        <taxon>Tunicata</taxon>
        <taxon>Ascidiacea</taxon>
        <taxon>Phlebobranchia</taxon>
        <taxon>Ascidiidae</taxon>
        <taxon>Phallusia</taxon>
    </lineage>
</organism>
<evidence type="ECO:0000256" key="7">
    <source>
        <dbReference type="ARBA" id="ARBA00023128"/>
    </source>
</evidence>
<evidence type="ECO:0000256" key="5">
    <source>
        <dbReference type="ARBA" id="ARBA00022792"/>
    </source>
</evidence>
<evidence type="ECO:0000256" key="8">
    <source>
        <dbReference type="ARBA" id="ARBA00023136"/>
    </source>
</evidence>
<dbReference type="PANTHER" id="PTHR17130">
    <property type="entry name" value="MITOCHONDRIAL OUTER MEMBRANE PROTEIN 25"/>
    <property type="match status" value="1"/>
</dbReference>
<evidence type="ECO:0000256" key="4">
    <source>
        <dbReference type="ARBA" id="ARBA00022692"/>
    </source>
</evidence>
<name>A0A6F9DAQ0_9ASCI</name>
<dbReference type="InterPro" id="IPR020164">
    <property type="entry name" value="Cyt_c_Oxase_assmbl_COX16"/>
</dbReference>
<reference evidence="11" key="1">
    <citation type="submission" date="2020-04" db="EMBL/GenBank/DDBJ databases">
        <authorList>
            <person name="Neveu A P."/>
        </authorList>
    </citation>
    <scope>NUCLEOTIDE SEQUENCE</scope>
    <source>
        <tissue evidence="11">Whole embryo</tissue>
    </source>
</reference>
<accession>A0A6F9DAQ0</accession>
<comment type="subcellular location">
    <subcellularLocation>
        <location evidence="1">Mitochondrion inner membrane</location>
        <topology evidence="1">Single-pass membrane protein</topology>
    </subcellularLocation>
</comment>
<evidence type="ECO:0000256" key="2">
    <source>
        <dbReference type="ARBA" id="ARBA00008370"/>
    </source>
</evidence>
<feature type="transmembrane region" description="Helical" evidence="10">
    <location>
        <begin position="20"/>
        <end position="38"/>
    </location>
</feature>
<dbReference type="Pfam" id="PF14138">
    <property type="entry name" value="COX16"/>
    <property type="match status" value="1"/>
</dbReference>
<dbReference type="GO" id="GO:0033617">
    <property type="term" value="P:mitochondrial respiratory chain complex IV assembly"/>
    <property type="evidence" value="ECO:0007669"/>
    <property type="project" value="TreeGrafter"/>
</dbReference>
<dbReference type="GO" id="GO:0005743">
    <property type="term" value="C:mitochondrial inner membrane"/>
    <property type="evidence" value="ECO:0007669"/>
    <property type="project" value="UniProtKB-SubCell"/>
</dbReference>